<keyword evidence="5" id="KW-1185">Reference proteome</keyword>
<gene>
    <name evidence="4" type="ORF">CLV43_10415</name>
</gene>
<dbReference type="Gene3D" id="3.40.50.300">
    <property type="entry name" value="P-loop containing nucleotide triphosphate hydrolases"/>
    <property type="match status" value="1"/>
</dbReference>
<evidence type="ECO:0000313" key="5">
    <source>
        <dbReference type="Proteomes" id="UP000239494"/>
    </source>
</evidence>
<dbReference type="RefSeq" id="WP_106187625.1">
    <property type="nucleotide sequence ID" value="NZ_PVTF01000004.1"/>
</dbReference>
<evidence type="ECO:0000256" key="2">
    <source>
        <dbReference type="ARBA" id="ARBA00022840"/>
    </source>
</evidence>
<dbReference type="Proteomes" id="UP000239494">
    <property type="component" value="Unassembled WGS sequence"/>
</dbReference>
<dbReference type="Pfam" id="PF00005">
    <property type="entry name" value="ABC_tran"/>
    <property type="match status" value="1"/>
</dbReference>
<evidence type="ECO:0000259" key="3">
    <source>
        <dbReference type="PROSITE" id="PS50893"/>
    </source>
</evidence>
<keyword evidence="1" id="KW-0547">Nucleotide-binding</keyword>
<name>A0A2T0T956_9PSEU</name>
<reference evidence="4 5" key="1">
    <citation type="submission" date="2018-03" db="EMBL/GenBank/DDBJ databases">
        <title>Genomic Encyclopedia of Archaeal and Bacterial Type Strains, Phase II (KMG-II): from individual species to whole genera.</title>
        <authorList>
            <person name="Goeker M."/>
        </authorList>
    </citation>
    <scope>NUCLEOTIDE SEQUENCE [LARGE SCALE GENOMIC DNA]</scope>
    <source>
        <strain evidence="4 5">DSM 44720</strain>
    </source>
</reference>
<dbReference type="AlphaFoldDB" id="A0A2T0T956"/>
<dbReference type="InterPro" id="IPR017871">
    <property type="entry name" value="ABC_transporter-like_CS"/>
</dbReference>
<dbReference type="SUPFAM" id="SSF52540">
    <property type="entry name" value="P-loop containing nucleoside triphosphate hydrolases"/>
    <property type="match status" value="1"/>
</dbReference>
<accession>A0A2T0T956</accession>
<protein>
    <submittedName>
        <fullName evidence="4">ABC-2 type transport system ATP-binding protein</fullName>
    </submittedName>
</protein>
<evidence type="ECO:0000256" key="1">
    <source>
        <dbReference type="ARBA" id="ARBA00022741"/>
    </source>
</evidence>
<proteinExistence type="predicted"/>
<comment type="caution">
    <text evidence="4">The sequence shown here is derived from an EMBL/GenBank/DDBJ whole genome shotgun (WGS) entry which is preliminary data.</text>
</comment>
<dbReference type="EMBL" id="PVTF01000004">
    <property type="protein sequence ID" value="PRY42185.1"/>
    <property type="molecule type" value="Genomic_DNA"/>
</dbReference>
<dbReference type="InterPro" id="IPR027417">
    <property type="entry name" value="P-loop_NTPase"/>
</dbReference>
<dbReference type="OrthoDB" id="9804819at2"/>
<dbReference type="InterPro" id="IPR003439">
    <property type="entry name" value="ABC_transporter-like_ATP-bd"/>
</dbReference>
<dbReference type="PANTHER" id="PTHR43158">
    <property type="entry name" value="SKFA PEPTIDE EXPORT ATP-BINDING PROTEIN SKFE"/>
    <property type="match status" value="1"/>
</dbReference>
<dbReference type="InterPro" id="IPR003593">
    <property type="entry name" value="AAA+_ATPase"/>
</dbReference>
<dbReference type="PROSITE" id="PS50893">
    <property type="entry name" value="ABC_TRANSPORTER_2"/>
    <property type="match status" value="1"/>
</dbReference>
<dbReference type="GO" id="GO:0005524">
    <property type="term" value="F:ATP binding"/>
    <property type="evidence" value="ECO:0007669"/>
    <property type="project" value="UniProtKB-KW"/>
</dbReference>
<sequence length="279" mass="29445">MDEGSAALVAAGLGKRYRRGWALRGCAVAVPRGRIAALVGPNGAGKSTLMALATGLLRPTEGTVAVRGKPGFLAQGKPLYQGFTVEEVLHAGRALNPDWDDAYARRLVAEAEVPLGARIRTLSGGQRTRVALAVALGRRPEVLLLDEPLADLDPLARQEVMGALLAEVAEQGTTVLLSSHVIADLDGICDHLLLLSGGRVQLAGDVEELLAEHRLLIGPRELDVPAAAVVERRETGRQSTVLVRGLEPPDDAQAHEPTLEELALGYLRAGRTSGREVAA</sequence>
<keyword evidence="2 4" id="KW-0067">ATP-binding</keyword>
<organism evidence="4 5">
    <name type="scientific">Umezawaea tangerina</name>
    <dbReference type="NCBI Taxonomy" id="84725"/>
    <lineage>
        <taxon>Bacteria</taxon>
        <taxon>Bacillati</taxon>
        <taxon>Actinomycetota</taxon>
        <taxon>Actinomycetes</taxon>
        <taxon>Pseudonocardiales</taxon>
        <taxon>Pseudonocardiaceae</taxon>
        <taxon>Umezawaea</taxon>
    </lineage>
</organism>
<dbReference type="PROSITE" id="PS00211">
    <property type="entry name" value="ABC_TRANSPORTER_1"/>
    <property type="match status" value="1"/>
</dbReference>
<dbReference type="CDD" id="cd03230">
    <property type="entry name" value="ABC_DR_subfamily_A"/>
    <property type="match status" value="1"/>
</dbReference>
<evidence type="ECO:0000313" key="4">
    <source>
        <dbReference type="EMBL" id="PRY42185.1"/>
    </source>
</evidence>
<dbReference type="SMART" id="SM00382">
    <property type="entry name" value="AAA"/>
    <property type="match status" value="1"/>
</dbReference>
<dbReference type="PANTHER" id="PTHR43158:SF2">
    <property type="entry name" value="SKFA PEPTIDE EXPORT ATP-BINDING PROTEIN SKFE"/>
    <property type="match status" value="1"/>
</dbReference>
<dbReference type="GO" id="GO:0016887">
    <property type="term" value="F:ATP hydrolysis activity"/>
    <property type="evidence" value="ECO:0007669"/>
    <property type="project" value="InterPro"/>
</dbReference>
<feature type="domain" description="ABC transporter" evidence="3">
    <location>
        <begin position="8"/>
        <end position="222"/>
    </location>
</feature>